<gene>
    <name evidence="1" type="ORF">DQK32_25830</name>
</gene>
<name>A0A5U9VUF5_SALNE</name>
<feature type="non-terminal residue" evidence="1">
    <location>
        <position position="72"/>
    </location>
</feature>
<protein>
    <submittedName>
        <fullName evidence="1">Uncharacterized protein</fullName>
    </submittedName>
</protein>
<dbReference type="Proteomes" id="UP000839885">
    <property type="component" value="Unassembled WGS sequence"/>
</dbReference>
<evidence type="ECO:0000313" key="1">
    <source>
        <dbReference type="EMBL" id="EBS4549244.1"/>
    </source>
</evidence>
<sequence>MLLRRFYLPVLCSTTQQVILNNYLKLQLIISLASWQSITLNLQNYQYIYLSYLKIKQCSMKKTLVFLYKKRK</sequence>
<dbReference type="AlphaFoldDB" id="A0A5U9VUF5"/>
<proteinExistence type="predicted"/>
<organism evidence="1">
    <name type="scientific">Salmonella newport</name>
    <dbReference type="NCBI Taxonomy" id="108619"/>
    <lineage>
        <taxon>Bacteria</taxon>
        <taxon>Pseudomonadati</taxon>
        <taxon>Pseudomonadota</taxon>
        <taxon>Gammaproteobacteria</taxon>
        <taxon>Enterobacterales</taxon>
        <taxon>Enterobacteriaceae</taxon>
        <taxon>Salmonella</taxon>
    </lineage>
</organism>
<accession>A0A5U9VUF5</accession>
<dbReference type="EMBL" id="AAGVNP010000272">
    <property type="protein sequence ID" value="EBS4549244.1"/>
    <property type="molecule type" value="Genomic_DNA"/>
</dbReference>
<comment type="caution">
    <text evidence="1">The sequence shown here is derived from an EMBL/GenBank/DDBJ whole genome shotgun (WGS) entry which is preliminary data.</text>
</comment>
<reference evidence="1" key="1">
    <citation type="submission" date="2018-06" db="EMBL/GenBank/DDBJ databases">
        <authorList>
            <person name="Ashton P.M."/>
            <person name="Dallman T."/>
            <person name="Nair S."/>
            <person name="De Pinna E."/>
            <person name="Peters T."/>
            <person name="Grant K."/>
        </authorList>
    </citation>
    <scope>NUCLEOTIDE SEQUENCE [LARGE SCALE GENOMIC DNA]</scope>
    <source>
        <strain evidence="1">160804</strain>
    </source>
</reference>